<reference evidence="2 3" key="1">
    <citation type="submission" date="2016-10" db="EMBL/GenBank/DDBJ databases">
        <authorList>
            <person name="de Groot N.N."/>
        </authorList>
    </citation>
    <scope>NUCLEOTIDE SEQUENCE [LARGE SCALE GENOMIC DNA]</scope>
    <source>
        <strain evidence="2 3">DSM 10317</strain>
    </source>
</reference>
<evidence type="ECO:0000256" key="1">
    <source>
        <dbReference type="SAM" id="Phobius"/>
    </source>
</evidence>
<name>A0A1G5RZT8_PSEXY</name>
<gene>
    <name evidence="2" type="ORF">SAMN02910350_01479</name>
</gene>
<accession>A0A1G5RZT8</accession>
<evidence type="ECO:0000313" key="3">
    <source>
        <dbReference type="Proteomes" id="UP000199428"/>
    </source>
</evidence>
<feature type="transmembrane region" description="Helical" evidence="1">
    <location>
        <begin position="12"/>
        <end position="34"/>
    </location>
</feature>
<organism evidence="2 3">
    <name type="scientific">Pseudobutyrivibrio xylanivorans</name>
    <dbReference type="NCBI Taxonomy" id="185007"/>
    <lineage>
        <taxon>Bacteria</taxon>
        <taxon>Bacillati</taxon>
        <taxon>Bacillota</taxon>
        <taxon>Clostridia</taxon>
        <taxon>Lachnospirales</taxon>
        <taxon>Lachnospiraceae</taxon>
        <taxon>Pseudobutyrivibrio</taxon>
    </lineage>
</organism>
<dbReference type="AlphaFoldDB" id="A0A1G5RZT8"/>
<keyword evidence="1" id="KW-0472">Membrane</keyword>
<keyword evidence="1" id="KW-0812">Transmembrane</keyword>
<protein>
    <submittedName>
        <fullName evidence="2">Uncharacterized protein</fullName>
    </submittedName>
</protein>
<evidence type="ECO:0000313" key="2">
    <source>
        <dbReference type="EMBL" id="SCZ78849.1"/>
    </source>
</evidence>
<keyword evidence="1" id="KW-1133">Transmembrane helix</keyword>
<dbReference type="RefSeq" id="WP_090162441.1">
    <property type="nucleotide sequence ID" value="NZ_FMWK01000006.1"/>
</dbReference>
<dbReference type="EMBL" id="FMWK01000006">
    <property type="protein sequence ID" value="SCZ78849.1"/>
    <property type="molecule type" value="Genomic_DNA"/>
</dbReference>
<dbReference type="Proteomes" id="UP000199428">
    <property type="component" value="Unassembled WGS sequence"/>
</dbReference>
<proteinExistence type="predicted"/>
<sequence>MRLKGSYTVEAAYVFSFCILIVGMAICIAFDLFYDALDYVSYQPDTFDAVGLFRKKEGVVGVIHAIFD</sequence>